<protein>
    <submittedName>
        <fullName evidence="1">Uncharacterized protein</fullName>
    </submittedName>
</protein>
<evidence type="ECO:0000313" key="1">
    <source>
        <dbReference type="EMBL" id="ASC69753.1"/>
    </source>
</evidence>
<keyword evidence="2" id="KW-1185">Reference proteome</keyword>
<evidence type="ECO:0000313" key="2">
    <source>
        <dbReference type="Proteomes" id="UP000191901"/>
    </source>
</evidence>
<dbReference type="AlphaFoldDB" id="A0A1Z3HHL1"/>
<sequence length="119" mass="13751">MQWPHFLARGVDLRPYFLGTLNVAIAPHQVRIVKPEITLEQMAWTDAHDPETFSFSRCRLTWNGNTFDGWIYYPHPETKPMHVQRPDHLEVLMPKIEGIGYGDRVELSVLADEVQILPG</sequence>
<proteinExistence type="predicted"/>
<dbReference type="EMBL" id="CP021983">
    <property type="protein sequence ID" value="ASC69753.1"/>
    <property type="molecule type" value="Genomic_DNA"/>
</dbReference>
<gene>
    <name evidence="1" type="ORF">XM38_006820</name>
</gene>
<reference evidence="1 2" key="1">
    <citation type="journal article" date="2016" name="Biochim. Biophys. Acta">
        <title>Characterization of red-shifted phycobilisomes isolated from the chlorophyll f-containing cyanobacterium Halomicronema hongdechloris.</title>
        <authorList>
            <person name="Li Y."/>
            <person name="Lin Y."/>
            <person name="Garvey C.J."/>
            <person name="Birch D."/>
            <person name="Corkery R.W."/>
            <person name="Loughlin P.C."/>
            <person name="Scheer H."/>
            <person name="Willows R.D."/>
            <person name="Chen M."/>
        </authorList>
    </citation>
    <scope>NUCLEOTIDE SEQUENCE [LARGE SCALE GENOMIC DNA]</scope>
    <source>
        <strain evidence="1 2">C2206</strain>
    </source>
</reference>
<dbReference type="Proteomes" id="UP000191901">
    <property type="component" value="Chromosome"/>
</dbReference>
<name>A0A1Z3HHL1_9CYAN</name>
<dbReference type="STRING" id="1641165.XM38_11180"/>
<dbReference type="KEGG" id="hhg:XM38_006820"/>
<accession>A0A1Z3HHL1</accession>
<organism evidence="1 2">
    <name type="scientific">Halomicronema hongdechloris C2206</name>
    <dbReference type="NCBI Taxonomy" id="1641165"/>
    <lineage>
        <taxon>Bacteria</taxon>
        <taxon>Bacillati</taxon>
        <taxon>Cyanobacteriota</taxon>
        <taxon>Cyanophyceae</taxon>
        <taxon>Nodosilineales</taxon>
        <taxon>Nodosilineaceae</taxon>
        <taxon>Halomicronema</taxon>
    </lineage>
</organism>